<gene>
    <name evidence="1" type="ORF">L6452_08166</name>
</gene>
<name>A0ACB9DGJ4_ARCLA</name>
<reference evidence="2" key="1">
    <citation type="journal article" date="2022" name="Mol. Ecol. Resour.">
        <title>The genomes of chicory, endive, great burdock and yacon provide insights into Asteraceae palaeo-polyploidization history and plant inulin production.</title>
        <authorList>
            <person name="Fan W."/>
            <person name="Wang S."/>
            <person name="Wang H."/>
            <person name="Wang A."/>
            <person name="Jiang F."/>
            <person name="Liu H."/>
            <person name="Zhao H."/>
            <person name="Xu D."/>
            <person name="Zhang Y."/>
        </authorList>
    </citation>
    <scope>NUCLEOTIDE SEQUENCE [LARGE SCALE GENOMIC DNA]</scope>
    <source>
        <strain evidence="2">cv. Niubang</strain>
    </source>
</reference>
<accession>A0ACB9DGJ4</accession>
<evidence type="ECO:0000313" key="2">
    <source>
        <dbReference type="Proteomes" id="UP001055879"/>
    </source>
</evidence>
<dbReference type="EMBL" id="CM042049">
    <property type="protein sequence ID" value="KAI3745759.1"/>
    <property type="molecule type" value="Genomic_DNA"/>
</dbReference>
<reference evidence="1 2" key="2">
    <citation type="journal article" date="2022" name="Mol. Ecol. Resour.">
        <title>The genomes of chicory, endive, great burdock and yacon provide insights into Asteraceae paleo-polyploidization history and plant inulin production.</title>
        <authorList>
            <person name="Fan W."/>
            <person name="Wang S."/>
            <person name="Wang H."/>
            <person name="Wang A."/>
            <person name="Jiang F."/>
            <person name="Liu H."/>
            <person name="Zhao H."/>
            <person name="Xu D."/>
            <person name="Zhang Y."/>
        </authorList>
    </citation>
    <scope>NUCLEOTIDE SEQUENCE [LARGE SCALE GENOMIC DNA]</scope>
    <source>
        <strain evidence="2">cv. Niubang</strain>
    </source>
</reference>
<keyword evidence="2" id="KW-1185">Reference proteome</keyword>
<evidence type="ECO:0000313" key="1">
    <source>
        <dbReference type="EMBL" id="KAI3745759.1"/>
    </source>
</evidence>
<organism evidence="1 2">
    <name type="scientific">Arctium lappa</name>
    <name type="common">Greater burdock</name>
    <name type="synonym">Lappa major</name>
    <dbReference type="NCBI Taxonomy" id="4217"/>
    <lineage>
        <taxon>Eukaryota</taxon>
        <taxon>Viridiplantae</taxon>
        <taxon>Streptophyta</taxon>
        <taxon>Embryophyta</taxon>
        <taxon>Tracheophyta</taxon>
        <taxon>Spermatophyta</taxon>
        <taxon>Magnoliopsida</taxon>
        <taxon>eudicotyledons</taxon>
        <taxon>Gunneridae</taxon>
        <taxon>Pentapetalae</taxon>
        <taxon>asterids</taxon>
        <taxon>campanulids</taxon>
        <taxon>Asterales</taxon>
        <taxon>Asteraceae</taxon>
        <taxon>Carduoideae</taxon>
        <taxon>Cardueae</taxon>
        <taxon>Arctiinae</taxon>
        <taxon>Arctium</taxon>
    </lineage>
</organism>
<comment type="caution">
    <text evidence="1">The sequence shown here is derived from an EMBL/GenBank/DDBJ whole genome shotgun (WGS) entry which is preliminary data.</text>
</comment>
<sequence length="130" mass="15141">MYTLDCLARRLRTPQNLFGCGGVEMEGWSSIFGNLVVTTAVYLCWWASIYATMMMIWDHLSKMQMLYKEDNLSLEVQIQGRDTEVHDAAERGHQLRGLFNFVEQNWRAASNLVVFLERSSTFEYVMILNM</sequence>
<proteinExistence type="predicted"/>
<protein>
    <submittedName>
        <fullName evidence="1">Uncharacterized protein</fullName>
    </submittedName>
</protein>
<dbReference type="Proteomes" id="UP001055879">
    <property type="component" value="Linkage Group LG03"/>
</dbReference>